<dbReference type="AlphaFoldDB" id="A0A4S8EYD1"/>
<dbReference type="PROSITE" id="PS50931">
    <property type="entry name" value="HTH_LYSR"/>
    <property type="match status" value="1"/>
</dbReference>
<dbReference type="Proteomes" id="UP000308917">
    <property type="component" value="Unassembled WGS sequence"/>
</dbReference>
<keyword evidence="2" id="KW-0805">Transcription regulation</keyword>
<dbReference type="Pfam" id="PF00126">
    <property type="entry name" value="HTH_1"/>
    <property type="match status" value="1"/>
</dbReference>
<evidence type="ECO:0000256" key="3">
    <source>
        <dbReference type="ARBA" id="ARBA00023125"/>
    </source>
</evidence>
<dbReference type="FunFam" id="1.10.10.10:FF:000001">
    <property type="entry name" value="LysR family transcriptional regulator"/>
    <property type="match status" value="1"/>
</dbReference>
<gene>
    <name evidence="6" type="ORF">E9531_11300</name>
</gene>
<comment type="caution">
    <text evidence="6">The sequence shown here is derived from an EMBL/GenBank/DDBJ whole genome shotgun (WGS) entry which is preliminary data.</text>
</comment>
<dbReference type="Gene3D" id="1.10.10.10">
    <property type="entry name" value="Winged helix-like DNA-binding domain superfamily/Winged helix DNA-binding domain"/>
    <property type="match status" value="1"/>
</dbReference>
<comment type="similarity">
    <text evidence="1">Belongs to the LysR transcriptional regulatory family.</text>
</comment>
<dbReference type="PRINTS" id="PR00039">
    <property type="entry name" value="HTHLYSR"/>
</dbReference>
<evidence type="ECO:0000313" key="7">
    <source>
        <dbReference type="Proteomes" id="UP000308917"/>
    </source>
</evidence>
<dbReference type="InterPro" id="IPR036390">
    <property type="entry name" value="WH_DNA-bd_sf"/>
</dbReference>
<keyword evidence="4" id="KW-0804">Transcription</keyword>
<keyword evidence="3" id="KW-0238">DNA-binding</keyword>
<dbReference type="PANTHER" id="PTHR30537">
    <property type="entry name" value="HTH-TYPE TRANSCRIPTIONAL REGULATOR"/>
    <property type="match status" value="1"/>
</dbReference>
<dbReference type="GO" id="GO:0043565">
    <property type="term" value="F:sequence-specific DNA binding"/>
    <property type="evidence" value="ECO:0007669"/>
    <property type="project" value="TreeGrafter"/>
</dbReference>
<dbReference type="InterPro" id="IPR005119">
    <property type="entry name" value="LysR_subst-bd"/>
</dbReference>
<evidence type="ECO:0000256" key="4">
    <source>
        <dbReference type="ARBA" id="ARBA00023163"/>
    </source>
</evidence>
<dbReference type="InterPro" id="IPR000847">
    <property type="entry name" value="LysR_HTH_N"/>
</dbReference>
<dbReference type="InterPro" id="IPR058163">
    <property type="entry name" value="LysR-type_TF_proteobact-type"/>
</dbReference>
<dbReference type="InterPro" id="IPR036388">
    <property type="entry name" value="WH-like_DNA-bd_sf"/>
</dbReference>
<accession>A0A4S8EYD1</accession>
<dbReference type="Gene3D" id="3.40.190.10">
    <property type="entry name" value="Periplasmic binding protein-like II"/>
    <property type="match status" value="2"/>
</dbReference>
<sequence length="311" mass="34409">MSTTTPSQIHARLKVFVVAARSLSFTEAGESLCITTAAVSQQIKALEEWLGFKLFQRFSRRLELTEEGDRLLATVSPAYANVDLAIHRLRGGPLSGVVRVRSLPSFLGIWLVPRLPLLMEQYPHIELSLEAEDSAHSLREGDFDIAIDLNDGLMPGFQSTVLMQEAIFPVVSPKLLTAERPLASVEDLKHFPVLHDVTAWRGSEPYGEWESYLRAIGAGHVDVRRGYMFNRHQVTIDAAKVGMGVAIARQRLTSDELASGLLVEPFGKRVMTGKSYCLVYAAGALDDRRVAAVHNWFVEQAALEDVQKLVG</sequence>
<protein>
    <submittedName>
        <fullName evidence="6">LysR family transcriptional regulator</fullName>
    </submittedName>
</protein>
<proteinExistence type="inferred from homology"/>
<dbReference type="Pfam" id="PF03466">
    <property type="entry name" value="LysR_substrate"/>
    <property type="match status" value="1"/>
</dbReference>
<dbReference type="SUPFAM" id="SSF53850">
    <property type="entry name" value="Periplasmic binding protein-like II"/>
    <property type="match status" value="1"/>
</dbReference>
<evidence type="ECO:0000256" key="1">
    <source>
        <dbReference type="ARBA" id="ARBA00009437"/>
    </source>
</evidence>
<keyword evidence="7" id="KW-1185">Reference proteome</keyword>
<name>A0A4S8EYD1_9BURK</name>
<feature type="domain" description="HTH lysR-type" evidence="5">
    <location>
        <begin position="13"/>
        <end position="65"/>
    </location>
</feature>
<evidence type="ECO:0000259" key="5">
    <source>
        <dbReference type="PROSITE" id="PS50931"/>
    </source>
</evidence>
<dbReference type="SUPFAM" id="SSF46785">
    <property type="entry name" value="Winged helix' DNA-binding domain"/>
    <property type="match status" value="1"/>
</dbReference>
<dbReference type="CDD" id="cd08432">
    <property type="entry name" value="PBP2_GcdR_TrpI_HvrB_AmpR_like"/>
    <property type="match status" value="1"/>
</dbReference>
<dbReference type="GO" id="GO:0006351">
    <property type="term" value="P:DNA-templated transcription"/>
    <property type="evidence" value="ECO:0007669"/>
    <property type="project" value="TreeGrafter"/>
</dbReference>
<dbReference type="OrthoDB" id="8591238at2"/>
<reference evidence="6 7" key="1">
    <citation type="journal article" date="2015" name="Antonie Van Leeuwenhoek">
        <title>Lampropedia puyangensis sp. nov., isolated from symptomatic bark of Populus ? euramericana canker and emended description of Lampropedia hyalina (Ehrenberg 1832) Lee et al. 2004.</title>
        <authorList>
            <person name="Li Y."/>
            <person name="Wang T."/>
            <person name="Piao C.G."/>
            <person name="Wang L.F."/>
            <person name="Tian G.Z."/>
            <person name="Zhu T.H."/>
            <person name="Guo M.W."/>
        </authorList>
    </citation>
    <scope>NUCLEOTIDE SEQUENCE [LARGE SCALE GENOMIC DNA]</scope>
    <source>
        <strain evidence="6 7">2-bin</strain>
    </source>
</reference>
<evidence type="ECO:0000313" key="6">
    <source>
        <dbReference type="EMBL" id="THT99912.1"/>
    </source>
</evidence>
<dbReference type="RefSeq" id="WP_136573874.1">
    <property type="nucleotide sequence ID" value="NZ_STFG01000012.1"/>
</dbReference>
<evidence type="ECO:0000256" key="2">
    <source>
        <dbReference type="ARBA" id="ARBA00023015"/>
    </source>
</evidence>
<organism evidence="6 7">
    <name type="scientific">Lampropedia puyangensis</name>
    <dbReference type="NCBI Taxonomy" id="1330072"/>
    <lineage>
        <taxon>Bacteria</taxon>
        <taxon>Pseudomonadati</taxon>
        <taxon>Pseudomonadota</taxon>
        <taxon>Betaproteobacteria</taxon>
        <taxon>Burkholderiales</taxon>
        <taxon>Comamonadaceae</taxon>
        <taxon>Lampropedia</taxon>
    </lineage>
</organism>
<dbReference type="GO" id="GO:0003700">
    <property type="term" value="F:DNA-binding transcription factor activity"/>
    <property type="evidence" value="ECO:0007669"/>
    <property type="project" value="InterPro"/>
</dbReference>
<dbReference type="PANTHER" id="PTHR30537:SF74">
    <property type="entry name" value="HTH-TYPE TRANSCRIPTIONAL REGULATOR TRPI"/>
    <property type="match status" value="1"/>
</dbReference>
<dbReference type="EMBL" id="STFG01000012">
    <property type="protein sequence ID" value="THT99912.1"/>
    <property type="molecule type" value="Genomic_DNA"/>
</dbReference>